<accession>A0AAE0UGQ6</accession>
<keyword evidence="2" id="KW-1185">Reference proteome</keyword>
<organism evidence="1 2">
    <name type="scientific">Sordaria brevicollis</name>
    <dbReference type="NCBI Taxonomy" id="83679"/>
    <lineage>
        <taxon>Eukaryota</taxon>
        <taxon>Fungi</taxon>
        <taxon>Dikarya</taxon>
        <taxon>Ascomycota</taxon>
        <taxon>Pezizomycotina</taxon>
        <taxon>Sordariomycetes</taxon>
        <taxon>Sordariomycetidae</taxon>
        <taxon>Sordariales</taxon>
        <taxon>Sordariaceae</taxon>
        <taxon>Sordaria</taxon>
    </lineage>
</organism>
<sequence>MDITVCTCAALLYMLGPLGARYLHRHSLLAWYRLYSRQPCICSQILAAFAAPREYLLRQRRARICCRGLSCMFSLPSGMPEDGPLLDAVVPSVRRQVGSFSLAEAELAVGSSAQLQGEERKKKREQRAGWTLTGQDSVSCVTRRESLTHLTHQS</sequence>
<name>A0AAE0UGQ6_SORBR</name>
<reference evidence="1" key="2">
    <citation type="submission" date="2023-07" db="EMBL/GenBank/DDBJ databases">
        <authorList>
            <consortium name="Lawrence Berkeley National Laboratory"/>
            <person name="Haridas S."/>
            <person name="Hensen N."/>
            <person name="Bonometti L."/>
            <person name="Westerberg I."/>
            <person name="Brannstrom I.O."/>
            <person name="Guillou S."/>
            <person name="Cros-Aarteil S."/>
            <person name="Calhoun S."/>
            <person name="Kuo A."/>
            <person name="Mondo S."/>
            <person name="Pangilinan J."/>
            <person name="Riley R."/>
            <person name="LaButti K."/>
            <person name="Andreopoulos B."/>
            <person name="Lipzen A."/>
            <person name="Chen C."/>
            <person name="Yanf M."/>
            <person name="Daum C."/>
            <person name="Ng V."/>
            <person name="Clum A."/>
            <person name="Steindorff A."/>
            <person name="Ohm R."/>
            <person name="Martin F."/>
            <person name="Silar P."/>
            <person name="Natvig D."/>
            <person name="Lalanne C."/>
            <person name="Gautier V."/>
            <person name="Ament-velasquez S.L."/>
            <person name="Kruys A."/>
            <person name="Hutchinson M.I."/>
            <person name="Powell A.J."/>
            <person name="Barry K."/>
            <person name="Miller A.N."/>
            <person name="Grigoriev I.V."/>
            <person name="Debuchy R."/>
            <person name="Gladieux P."/>
            <person name="Thoren M.H."/>
            <person name="Johannesson H."/>
        </authorList>
    </citation>
    <scope>NUCLEOTIDE SEQUENCE</scope>
    <source>
        <strain evidence="1">FGSC 1904</strain>
    </source>
</reference>
<comment type="caution">
    <text evidence="1">The sequence shown here is derived from an EMBL/GenBank/DDBJ whole genome shotgun (WGS) entry which is preliminary data.</text>
</comment>
<gene>
    <name evidence="1" type="ORF">B0T20DRAFT_18309</name>
</gene>
<evidence type="ECO:0000313" key="1">
    <source>
        <dbReference type="EMBL" id="KAK3403165.1"/>
    </source>
</evidence>
<evidence type="ECO:0000313" key="2">
    <source>
        <dbReference type="Proteomes" id="UP001281003"/>
    </source>
</evidence>
<reference evidence="1" key="1">
    <citation type="journal article" date="2023" name="Mol. Phylogenet. Evol.">
        <title>Genome-scale phylogeny and comparative genomics of the fungal order Sordariales.</title>
        <authorList>
            <person name="Hensen N."/>
            <person name="Bonometti L."/>
            <person name="Westerberg I."/>
            <person name="Brannstrom I.O."/>
            <person name="Guillou S."/>
            <person name="Cros-Aarteil S."/>
            <person name="Calhoun S."/>
            <person name="Haridas S."/>
            <person name="Kuo A."/>
            <person name="Mondo S."/>
            <person name="Pangilinan J."/>
            <person name="Riley R."/>
            <person name="LaButti K."/>
            <person name="Andreopoulos B."/>
            <person name="Lipzen A."/>
            <person name="Chen C."/>
            <person name="Yan M."/>
            <person name="Daum C."/>
            <person name="Ng V."/>
            <person name="Clum A."/>
            <person name="Steindorff A."/>
            <person name="Ohm R.A."/>
            <person name="Martin F."/>
            <person name="Silar P."/>
            <person name="Natvig D.O."/>
            <person name="Lalanne C."/>
            <person name="Gautier V."/>
            <person name="Ament-Velasquez S.L."/>
            <person name="Kruys A."/>
            <person name="Hutchinson M.I."/>
            <person name="Powell A.J."/>
            <person name="Barry K."/>
            <person name="Miller A.N."/>
            <person name="Grigoriev I.V."/>
            <person name="Debuchy R."/>
            <person name="Gladieux P."/>
            <person name="Hiltunen Thoren M."/>
            <person name="Johannesson H."/>
        </authorList>
    </citation>
    <scope>NUCLEOTIDE SEQUENCE</scope>
    <source>
        <strain evidence="1">FGSC 1904</strain>
    </source>
</reference>
<protein>
    <submittedName>
        <fullName evidence="1">Uncharacterized protein</fullName>
    </submittedName>
</protein>
<dbReference type="Proteomes" id="UP001281003">
    <property type="component" value="Unassembled WGS sequence"/>
</dbReference>
<dbReference type="EMBL" id="JAUTDP010000001">
    <property type="protein sequence ID" value="KAK3403165.1"/>
    <property type="molecule type" value="Genomic_DNA"/>
</dbReference>
<dbReference type="AlphaFoldDB" id="A0AAE0UGQ6"/>
<proteinExistence type="predicted"/>